<feature type="compositionally biased region" description="Polar residues" evidence="1">
    <location>
        <begin position="81"/>
        <end position="94"/>
    </location>
</feature>
<keyword evidence="2" id="KW-1133">Transmembrane helix</keyword>
<comment type="caution">
    <text evidence="3">The sequence shown here is derived from an EMBL/GenBank/DDBJ whole genome shotgun (WGS) entry which is preliminary data.</text>
</comment>
<protein>
    <submittedName>
        <fullName evidence="3">Effector</fullName>
    </submittedName>
</protein>
<accession>A0ABN0J7Z2</accession>
<reference evidence="3 4" key="1">
    <citation type="journal article" date="2013" name="PLoS ONE">
        <title>Comparative analysis of the peanut witches'-broom phytoplasma genome reveals horizontal transfer of potential mobile units and effectors.</title>
        <authorList>
            <person name="Chung W.C."/>
            <person name="Chen L.L."/>
            <person name="Lo W.S."/>
            <person name="Lin C.P."/>
            <person name="Kuo C.H."/>
        </authorList>
    </citation>
    <scope>NUCLEOTIDE SEQUENCE [LARGE SCALE GENOMIC DNA]</scope>
    <source>
        <strain evidence="3 4">NTU2011</strain>
    </source>
</reference>
<feature type="compositionally biased region" description="Acidic residues" evidence="1">
    <location>
        <begin position="150"/>
        <end position="161"/>
    </location>
</feature>
<keyword evidence="2" id="KW-0812">Transmembrane</keyword>
<evidence type="ECO:0000313" key="3">
    <source>
        <dbReference type="EMBL" id="EMR14582.1"/>
    </source>
</evidence>
<dbReference type="Proteomes" id="UP000014082">
    <property type="component" value="Unassembled WGS sequence"/>
</dbReference>
<feature type="transmembrane region" description="Helical" evidence="2">
    <location>
        <begin position="7"/>
        <end position="31"/>
    </location>
</feature>
<keyword evidence="2" id="KW-0472">Membrane</keyword>
<dbReference type="EMBL" id="AMWZ01000009">
    <property type="protein sequence ID" value="EMR14582.1"/>
    <property type="molecule type" value="Genomic_DNA"/>
</dbReference>
<evidence type="ECO:0000256" key="1">
    <source>
        <dbReference type="SAM" id="MobiDB-lite"/>
    </source>
</evidence>
<evidence type="ECO:0000256" key="2">
    <source>
        <dbReference type="SAM" id="Phobius"/>
    </source>
</evidence>
<name>A0ABN0J7Z2_PEWBP</name>
<organism evidence="3 4">
    <name type="scientific">Peanut witches'-broom phytoplasma NTU2011</name>
    <dbReference type="NCBI Taxonomy" id="1163385"/>
    <lineage>
        <taxon>Bacteria</taxon>
        <taxon>Bacillati</taxon>
        <taxon>Mycoplasmatota</taxon>
        <taxon>Mollicutes</taxon>
        <taxon>Acholeplasmatales</taxon>
        <taxon>Acholeplasmataceae</taxon>
        <taxon>Candidatus Phytoplasma</taxon>
        <taxon>16SrII (Peanut WB group)</taxon>
    </lineage>
</organism>
<evidence type="ECO:0000313" key="4">
    <source>
        <dbReference type="Proteomes" id="UP000014082"/>
    </source>
</evidence>
<feature type="region of interest" description="Disordered" evidence="1">
    <location>
        <begin position="142"/>
        <end position="173"/>
    </location>
</feature>
<gene>
    <name evidence="3" type="ORF">PNWB_v1c3160</name>
</gene>
<sequence length="573" mass="68738">MNKLWENISYLVMVFCITSSIFLIGVIVVNYDNINNDNDDNNVVNYDNINNENNDQYVVSTNTNNRNSNVRKDGKKDQKQRSAGQQQVQKSDPNIQRDDAFVLSDEQFQDQPIIEEPFSQENHEINAQNFQENDNFNADEQENVQSNDVSEQEFDSIDNIEDSSVPQQEKIEDIGTNNKLSAFRRRYFNDPHFYQYIEKVLQCQPVTWNNLNSEDLFSFFQEEPDKFFNAEQRNAIITSYLADHNIRMLLKDYINNTPIRFSQLIKFGFTWEQLAFYFEFINPNFHKYIQKILNGQNIVWRELGTIHSRDLMVFFKAEPDKFFTKEQRNRIIKSYLKNYDIRSDLKECIKENHDLFSQLIKFGFTWEELSFYFEFENKNFAIYINKVLKGKKILYINPKDLNIKDLTVFFTEDSDKFLTSKQKKLIINSYLADYNIRMLLKEYIRQNPNSFQLLKKFGFTWEQLAFYFEFKNRFFHEYIRAVLKGEKIEWYKLMELNEHDFVVFFDEEPDKFFTPEQRKMIIESYLSDHNILSMLAEDIRKDLSFSLKLMKFGFSNNQISQIYNQLYSSLILV</sequence>
<feature type="region of interest" description="Disordered" evidence="1">
    <location>
        <begin position="60"/>
        <end position="96"/>
    </location>
</feature>
<keyword evidence="4" id="KW-1185">Reference proteome</keyword>
<proteinExistence type="predicted"/>
<dbReference type="RefSeq" id="WP_004995149.1">
    <property type="nucleotide sequence ID" value="NZ_AMWZ01000009.1"/>
</dbReference>
<feature type="compositionally biased region" description="Basic and acidic residues" evidence="1">
    <location>
        <begin position="70"/>
        <end position="80"/>
    </location>
</feature>